<gene>
    <name evidence="1" type="ORF">DARMORV10_A06P09840.1</name>
</gene>
<dbReference type="Proteomes" id="UP001295469">
    <property type="component" value="Chromosome A06"/>
</dbReference>
<dbReference type="AlphaFoldDB" id="A0A816SAV8"/>
<reference evidence="1" key="1">
    <citation type="submission" date="2021-01" db="EMBL/GenBank/DDBJ databases">
        <authorList>
            <consortium name="Genoscope - CEA"/>
            <person name="William W."/>
        </authorList>
    </citation>
    <scope>NUCLEOTIDE SEQUENCE</scope>
</reference>
<dbReference type="EMBL" id="HG994360">
    <property type="protein sequence ID" value="CAF2082968.1"/>
    <property type="molecule type" value="Genomic_DNA"/>
</dbReference>
<sequence>MIGMSLGMFLVRFTSGNPETNYSAARCLVLNLMNFERSSILRTFHANCPR</sequence>
<protein>
    <submittedName>
        <fullName evidence="1">(rape) hypothetical protein</fullName>
    </submittedName>
</protein>
<accession>A0A816SAV8</accession>
<dbReference type="Gramene" id="CDX98129">
    <property type="protein sequence ID" value="CDX98129"/>
    <property type="gene ID" value="GSBRNA2T00105515001"/>
</dbReference>
<proteinExistence type="predicted"/>
<name>A0A816SAV8_BRANA</name>
<evidence type="ECO:0000313" key="1">
    <source>
        <dbReference type="EMBL" id="CAF2082968.1"/>
    </source>
</evidence>
<organism evidence="1">
    <name type="scientific">Brassica napus</name>
    <name type="common">Rape</name>
    <dbReference type="NCBI Taxonomy" id="3708"/>
    <lineage>
        <taxon>Eukaryota</taxon>
        <taxon>Viridiplantae</taxon>
        <taxon>Streptophyta</taxon>
        <taxon>Embryophyta</taxon>
        <taxon>Tracheophyta</taxon>
        <taxon>Spermatophyta</taxon>
        <taxon>Magnoliopsida</taxon>
        <taxon>eudicotyledons</taxon>
        <taxon>Gunneridae</taxon>
        <taxon>Pentapetalae</taxon>
        <taxon>rosids</taxon>
        <taxon>malvids</taxon>
        <taxon>Brassicales</taxon>
        <taxon>Brassicaceae</taxon>
        <taxon>Brassiceae</taxon>
        <taxon>Brassica</taxon>
    </lineage>
</organism>